<comment type="similarity">
    <text evidence="3">Belongs to the alpha-acetolactate decarboxylase family.</text>
</comment>
<dbReference type="AlphaFoldDB" id="A0A1I2J942"/>
<protein>
    <recommendedName>
        <fullName evidence="5">Alpha-acetolactate decarboxylase</fullName>
        <ecNumber evidence="4">4.1.1.5</ecNumber>
    </recommendedName>
</protein>
<proteinExistence type="inferred from homology"/>
<dbReference type="PANTHER" id="PTHR35524">
    <property type="entry name" value="ALPHA-ACETOLACTATE DECARBOXYLASE"/>
    <property type="match status" value="1"/>
</dbReference>
<sequence length="74" mass="8458">MPQYTAKINVPGFHLHFISEDKTKGGHVLDFATDNPLIVELDKASGLIIEENTHTDWQNINLKTNREKDLKQVE</sequence>
<dbReference type="SUPFAM" id="SSF117856">
    <property type="entry name" value="AF0104/ALDC/Ptd012-like"/>
    <property type="match status" value="1"/>
</dbReference>
<keyword evidence="7" id="KW-0005">Acetoin biosynthesis</keyword>
<evidence type="ECO:0000256" key="7">
    <source>
        <dbReference type="ARBA" id="ARBA00023061"/>
    </source>
</evidence>
<organism evidence="9 10">
    <name type="scientific">Thermoflexibacter ruber</name>
    <dbReference type="NCBI Taxonomy" id="1003"/>
    <lineage>
        <taxon>Bacteria</taxon>
        <taxon>Pseudomonadati</taxon>
        <taxon>Bacteroidota</taxon>
        <taxon>Cytophagia</taxon>
        <taxon>Cytophagales</taxon>
        <taxon>Thermoflexibacteraceae</taxon>
        <taxon>Thermoflexibacter</taxon>
    </lineage>
</organism>
<dbReference type="GO" id="GO:0047605">
    <property type="term" value="F:acetolactate decarboxylase activity"/>
    <property type="evidence" value="ECO:0007669"/>
    <property type="project" value="UniProtKB-EC"/>
</dbReference>
<evidence type="ECO:0000313" key="10">
    <source>
        <dbReference type="Proteomes" id="UP000199513"/>
    </source>
</evidence>
<comment type="pathway">
    <text evidence="2">Polyol metabolism; (R,R)-butane-2,3-diol biosynthesis; (R,R)-butane-2,3-diol from pyruvate: step 2/3.</text>
</comment>
<dbReference type="STRING" id="1003.SAMN04488541_10422"/>
<dbReference type="GO" id="GO:0045151">
    <property type="term" value="P:acetoin biosynthetic process"/>
    <property type="evidence" value="ECO:0007669"/>
    <property type="project" value="UniProtKB-KW"/>
</dbReference>
<keyword evidence="6" id="KW-0210">Decarboxylase</keyword>
<evidence type="ECO:0000256" key="1">
    <source>
        <dbReference type="ARBA" id="ARBA00001784"/>
    </source>
</evidence>
<evidence type="ECO:0000256" key="6">
    <source>
        <dbReference type="ARBA" id="ARBA00022793"/>
    </source>
</evidence>
<dbReference type="PANTHER" id="PTHR35524:SF1">
    <property type="entry name" value="ALPHA-ACETOLACTATE DECARBOXYLASE"/>
    <property type="match status" value="1"/>
</dbReference>
<comment type="catalytic activity">
    <reaction evidence="1">
        <text>(2S)-2-acetolactate + H(+) = (R)-acetoin + CO2</text>
        <dbReference type="Rhea" id="RHEA:21580"/>
        <dbReference type="ChEBI" id="CHEBI:15378"/>
        <dbReference type="ChEBI" id="CHEBI:15686"/>
        <dbReference type="ChEBI" id="CHEBI:16526"/>
        <dbReference type="ChEBI" id="CHEBI:58476"/>
        <dbReference type="EC" id="4.1.1.5"/>
    </reaction>
</comment>
<gene>
    <name evidence="9" type="ORF">SAMN04488541_10422</name>
</gene>
<dbReference type="Pfam" id="PF03306">
    <property type="entry name" value="AAL_decarboxy"/>
    <property type="match status" value="1"/>
</dbReference>
<dbReference type="UniPathway" id="UPA00626">
    <property type="reaction ID" value="UER00678"/>
</dbReference>
<keyword evidence="8" id="KW-0456">Lyase</keyword>
<dbReference type="InterPro" id="IPR005128">
    <property type="entry name" value="Acetolactate_a_deCO2ase"/>
</dbReference>
<reference evidence="9 10" key="1">
    <citation type="submission" date="2016-10" db="EMBL/GenBank/DDBJ databases">
        <authorList>
            <person name="de Groot N.N."/>
        </authorList>
    </citation>
    <scope>NUCLEOTIDE SEQUENCE [LARGE SCALE GENOMIC DNA]</scope>
    <source>
        <strain>GEY</strain>
        <strain evidence="10">DSM 9560</strain>
    </source>
</reference>
<name>A0A1I2J942_9BACT</name>
<dbReference type="Gene3D" id="3.30.1330.80">
    <property type="entry name" value="Hypothetical protein, similar to alpha- acetolactate decarboxylase, domain 2"/>
    <property type="match status" value="1"/>
</dbReference>
<dbReference type="Proteomes" id="UP000199513">
    <property type="component" value="Unassembled WGS sequence"/>
</dbReference>
<dbReference type="EMBL" id="FONY01000042">
    <property type="protein sequence ID" value="SFF49436.1"/>
    <property type="molecule type" value="Genomic_DNA"/>
</dbReference>
<evidence type="ECO:0000256" key="2">
    <source>
        <dbReference type="ARBA" id="ARBA00005170"/>
    </source>
</evidence>
<evidence type="ECO:0000256" key="3">
    <source>
        <dbReference type="ARBA" id="ARBA00007106"/>
    </source>
</evidence>
<evidence type="ECO:0000313" key="9">
    <source>
        <dbReference type="EMBL" id="SFF49436.1"/>
    </source>
</evidence>
<evidence type="ECO:0000256" key="8">
    <source>
        <dbReference type="ARBA" id="ARBA00023239"/>
    </source>
</evidence>
<accession>A0A1I2J942</accession>
<evidence type="ECO:0000256" key="4">
    <source>
        <dbReference type="ARBA" id="ARBA00013204"/>
    </source>
</evidence>
<keyword evidence="10" id="KW-1185">Reference proteome</keyword>
<dbReference type="EC" id="4.1.1.5" evidence="4"/>
<evidence type="ECO:0000256" key="5">
    <source>
        <dbReference type="ARBA" id="ARBA00020164"/>
    </source>
</evidence>